<sequence length="425" mass="44085">MTTRSGNGAIALTAAAALAPWLLVPAVGAAAVAPAASTVQMAPDTASAQVLAPGVHQVAISDQAGYFAVERTIPGSTLWVGETVVTANPGNGDLLLAAVKENLDDCGWSSPGVVDDLISDHEFRTGVVNSGDCTDEDVVYIRNEPGSGSNFSGETLQVAVWEEPPVADAGLLPPASAQVRWDGDRREDKGRITLGSDFASAPDLSNGSWQVRLYPGRTALAKVPLEWGQHLQATLSHPGYEDGVGFSGKEPFDVEPRLITPLGGEGNWAEAKPSRSGSKPPINHALYVSDYPRSSGAVSPVIQWKNRTDPTLNPAAFPGTYYVSLRIDADVELPEVMNGAVDVTLDIGVFGEPATGSPYAKTPADLPDFKAAAAESAGDADADDASDPSEPAWGVVGGLGAIAVGMTAAGGALLVRWRRLTGRAR</sequence>
<evidence type="ECO:0000256" key="2">
    <source>
        <dbReference type="SAM" id="SignalP"/>
    </source>
</evidence>
<feature type="transmembrane region" description="Helical" evidence="1">
    <location>
        <begin position="392"/>
        <end position="415"/>
    </location>
</feature>
<dbReference type="EMBL" id="BAAALG010000005">
    <property type="protein sequence ID" value="GAA1098130.1"/>
    <property type="molecule type" value="Genomic_DNA"/>
</dbReference>
<evidence type="ECO:0008006" key="5">
    <source>
        <dbReference type="Google" id="ProtNLM"/>
    </source>
</evidence>
<evidence type="ECO:0000313" key="3">
    <source>
        <dbReference type="EMBL" id="GAA1098130.1"/>
    </source>
</evidence>
<reference evidence="3 4" key="1">
    <citation type="journal article" date="2019" name="Int. J. Syst. Evol. Microbiol.">
        <title>The Global Catalogue of Microorganisms (GCM) 10K type strain sequencing project: providing services to taxonomists for standard genome sequencing and annotation.</title>
        <authorList>
            <consortium name="The Broad Institute Genomics Platform"/>
            <consortium name="The Broad Institute Genome Sequencing Center for Infectious Disease"/>
            <person name="Wu L."/>
            <person name="Ma J."/>
        </authorList>
    </citation>
    <scope>NUCLEOTIDE SEQUENCE [LARGE SCALE GENOMIC DNA]</scope>
    <source>
        <strain evidence="3 4">JCM 13008</strain>
    </source>
</reference>
<proteinExistence type="predicted"/>
<dbReference type="RefSeq" id="WP_343992823.1">
    <property type="nucleotide sequence ID" value="NZ_BAAALG010000005.1"/>
</dbReference>
<keyword evidence="2" id="KW-0732">Signal</keyword>
<keyword evidence="1" id="KW-0472">Membrane</keyword>
<accession>A0ABN1TTE4</accession>
<evidence type="ECO:0000313" key="4">
    <source>
        <dbReference type="Proteomes" id="UP001501581"/>
    </source>
</evidence>
<gene>
    <name evidence="3" type="ORF">GCM10009668_14420</name>
</gene>
<keyword evidence="4" id="KW-1185">Reference proteome</keyword>
<keyword evidence="1" id="KW-0812">Transmembrane</keyword>
<dbReference type="Proteomes" id="UP001501581">
    <property type="component" value="Unassembled WGS sequence"/>
</dbReference>
<protein>
    <recommendedName>
        <fullName evidence="5">Peptidase</fullName>
    </recommendedName>
</protein>
<feature type="signal peptide" evidence="2">
    <location>
        <begin position="1"/>
        <end position="29"/>
    </location>
</feature>
<feature type="chain" id="PRO_5045980328" description="Peptidase" evidence="2">
    <location>
        <begin position="30"/>
        <end position="425"/>
    </location>
</feature>
<name>A0ABN1TTE4_9ACTN</name>
<keyword evidence="1" id="KW-1133">Transmembrane helix</keyword>
<organism evidence="3 4">
    <name type="scientific">Nocardioides dubius</name>
    <dbReference type="NCBI Taxonomy" id="317019"/>
    <lineage>
        <taxon>Bacteria</taxon>
        <taxon>Bacillati</taxon>
        <taxon>Actinomycetota</taxon>
        <taxon>Actinomycetes</taxon>
        <taxon>Propionibacteriales</taxon>
        <taxon>Nocardioidaceae</taxon>
        <taxon>Nocardioides</taxon>
    </lineage>
</organism>
<comment type="caution">
    <text evidence="3">The sequence shown here is derived from an EMBL/GenBank/DDBJ whole genome shotgun (WGS) entry which is preliminary data.</text>
</comment>
<evidence type="ECO:0000256" key="1">
    <source>
        <dbReference type="SAM" id="Phobius"/>
    </source>
</evidence>